<name>A0A8S1N2X3_9CILI</name>
<evidence type="ECO:0000313" key="4">
    <source>
        <dbReference type="Proteomes" id="UP000692954"/>
    </source>
</evidence>
<dbReference type="Proteomes" id="UP000692954">
    <property type="component" value="Unassembled WGS sequence"/>
</dbReference>
<sequence length="1348" mass="161214">MQQSITPEFIKSCLLSMNDYKNTRWIKQAVQENQEITFDIICETIKEVLITDQHSPMAKLFAMRLSKDLVDIFNMRFVQKFEIQTLESLKYYAEFGDPKNETNRGTNLFGENMEKDIKQIGVSLVRLASECIHAWAQFFPLTTLGGPTNFIKLYLEIKKKGYIFPSWTYYKEEFVKNNQNNQFTREVNLLLSQQEMKSEQVQLLDSVKPIQPIQVVNPQQQSNINITQTPISQTPGNQENTKINCVQKSKLVIDRCRKLIDEVGDICSKTLICEPQMFQLQRDEAFAKNEEMDILVNELIDHDEENLAGEAMIQMDYLQELLQDLNNLNKDLSNQEFRKKYIKNKRDFAQEQFQQLQSIQQREIERQEALKRQQVEQENAKEQARILQELEAKSKQQQEQREREIQQYILEQQKEDQRKRKEQEKLEQLEREQQRLIKEQNEKFLIQEEEEKKKKEYEIQKKKEEQDLLEKQRREEELRLLKQKYEQELKEKELKEKEQERRFKQQQEELRKNDLEQQQQKIIDLQRSYQQNQISQSDLQKAQELVGTSNIKMQNSQLEYPLDRSQIQNKIRKPISQSSQGRNLQPQNQKIKGDFSGAPDMIKENKSQINQFEKNQIEILLQQVQNLQRDKQQIQKQLEETSERNKQWENMYSLNGDENRIQEDLKNLQKKFDQLQQEKNSIQNQLTINKQQFDDYKINNERMKQQQREQSDLELNNFKIERQQLFSEKQDLLRQLNQMQTQQTNNVDQQDKTTQNEQLISQLRREIEYLKQEKLNIQQRLQEDVDQNRLLLNEKSSFSEALNKQLNIYKAQLEKSSQDYLNIQEYQKKQSEQLLIQVQDARKESMNSKQQINIIQLQLSDKEAENRQLQQSYQAALKENQQLKKNLETAQQQIDQFISNNMDNRSSTLLQQKLQQKLDEIDKLKEDHKIAFKEKDDYYKQRIEDLTQEKQKLQKDLFELQQQVQQHNVVAMEAIQKQVQQKFRVSSKNNSKSQMSELESIQQLKQLENSDVKVSFFQEQKVFQCPITQFKHFPANKKFSLEQVIQKQKNINPESLELIFPYQCPEDYFNNKQQKTRKGRLIIQTQNFDEISHLNKENINFFKQRCLGTQGILFEEYGVQFGLMYQTQVQKNKSYFTYGLYIKSSTQDMKYNFTVQFLEREEFQQFWADPIEFSKTLDENSNDLIEIVVESNKIPQQILTLQISYSDIHPFQIYIPNHICQQIVYKEIKVNEFQSKWKQQIQNQIRTSLLNINKEVIKDIYNFQKQISKIIILNINKINDFELGIDEIKLGGSCTYSDISFLIKFEILPNDKICIYLTFESQFNSQRQTLENILNGYALILGEDDKVQ</sequence>
<dbReference type="PANTHER" id="PTHR23197">
    <property type="entry name" value="TARSH-RELATED FIBRONECTIN DOMAIN-CONTAINING"/>
    <property type="match status" value="1"/>
</dbReference>
<evidence type="ECO:0000256" key="1">
    <source>
        <dbReference type="SAM" id="Coils"/>
    </source>
</evidence>
<feature type="compositionally biased region" description="Polar residues" evidence="2">
    <location>
        <begin position="572"/>
        <end position="590"/>
    </location>
</feature>
<feature type="coiled-coil region" evidence="1">
    <location>
        <begin position="852"/>
        <end position="970"/>
    </location>
</feature>
<gene>
    <name evidence="3" type="ORF">PSON_ATCC_30995.1.T0460075</name>
</gene>
<organism evidence="3 4">
    <name type="scientific">Paramecium sonneborni</name>
    <dbReference type="NCBI Taxonomy" id="65129"/>
    <lineage>
        <taxon>Eukaryota</taxon>
        <taxon>Sar</taxon>
        <taxon>Alveolata</taxon>
        <taxon>Ciliophora</taxon>
        <taxon>Intramacronucleata</taxon>
        <taxon>Oligohymenophorea</taxon>
        <taxon>Peniculida</taxon>
        <taxon>Parameciidae</taxon>
        <taxon>Paramecium</taxon>
    </lineage>
</organism>
<feature type="coiled-coil region" evidence="1">
    <location>
        <begin position="610"/>
        <end position="819"/>
    </location>
</feature>
<accession>A0A8S1N2X3</accession>
<protein>
    <submittedName>
        <fullName evidence="3">Uncharacterized protein</fullName>
    </submittedName>
</protein>
<keyword evidence="4" id="KW-1185">Reference proteome</keyword>
<evidence type="ECO:0000256" key="2">
    <source>
        <dbReference type="SAM" id="MobiDB-lite"/>
    </source>
</evidence>
<proteinExistence type="predicted"/>
<feature type="coiled-coil region" evidence="1">
    <location>
        <begin position="370"/>
        <end position="516"/>
    </location>
</feature>
<feature type="region of interest" description="Disordered" evidence="2">
    <location>
        <begin position="572"/>
        <end position="595"/>
    </location>
</feature>
<evidence type="ECO:0000313" key="3">
    <source>
        <dbReference type="EMBL" id="CAD8084096.1"/>
    </source>
</evidence>
<dbReference type="EMBL" id="CAJJDN010000046">
    <property type="protein sequence ID" value="CAD8084096.1"/>
    <property type="molecule type" value="Genomic_DNA"/>
</dbReference>
<reference evidence="3" key="1">
    <citation type="submission" date="2021-01" db="EMBL/GenBank/DDBJ databases">
        <authorList>
            <consortium name="Genoscope - CEA"/>
            <person name="William W."/>
        </authorList>
    </citation>
    <scope>NUCLEOTIDE SEQUENCE</scope>
</reference>
<dbReference type="OrthoDB" id="309435at2759"/>
<comment type="caution">
    <text evidence="3">The sequence shown here is derived from an EMBL/GenBank/DDBJ whole genome shotgun (WGS) entry which is preliminary data.</text>
</comment>
<keyword evidence="1" id="KW-0175">Coiled coil</keyword>
<dbReference type="PANTHER" id="PTHR23197:SF11">
    <property type="entry name" value="RE03558P"/>
    <property type="match status" value="1"/>
</dbReference>